<dbReference type="Pfam" id="PF15768">
    <property type="entry name" value="CC190"/>
    <property type="match status" value="1"/>
</dbReference>
<dbReference type="InterPro" id="IPR031525">
    <property type="entry name" value="CC190"/>
</dbReference>
<dbReference type="Ensembl" id="ENSGAGT00000022412.1">
    <property type="protein sequence ID" value="ENSGAGP00000019672.1"/>
    <property type="gene ID" value="ENSGAGG00000014516.1"/>
</dbReference>
<feature type="region of interest" description="Disordered" evidence="1">
    <location>
        <begin position="174"/>
        <end position="255"/>
    </location>
</feature>
<accession>A0A452HX21</accession>
<feature type="compositionally biased region" description="Polar residues" evidence="1">
    <location>
        <begin position="144"/>
        <end position="160"/>
    </location>
</feature>
<feature type="region of interest" description="Disordered" evidence="1">
    <location>
        <begin position="53"/>
        <end position="160"/>
    </location>
</feature>
<dbReference type="PANTHER" id="PTHR36871:SF1">
    <property type="entry name" value="COILED-COIL DOMAIN-CONTAINING PROTEIN 190"/>
    <property type="match status" value="1"/>
</dbReference>
<feature type="compositionally biased region" description="Polar residues" evidence="1">
    <location>
        <begin position="103"/>
        <end position="124"/>
    </location>
</feature>
<feature type="compositionally biased region" description="Polar residues" evidence="1">
    <location>
        <begin position="174"/>
        <end position="191"/>
    </location>
</feature>
<name>A0A452HX21_9SAUR</name>
<proteinExistence type="predicted"/>
<dbReference type="STRING" id="38772.ENSGAGP00000019672"/>
<dbReference type="Proteomes" id="UP000291020">
    <property type="component" value="Unassembled WGS sequence"/>
</dbReference>
<evidence type="ECO:0000313" key="3">
    <source>
        <dbReference type="Proteomes" id="UP000291020"/>
    </source>
</evidence>
<reference evidence="2" key="3">
    <citation type="submission" date="2025-09" db="UniProtKB">
        <authorList>
            <consortium name="Ensembl"/>
        </authorList>
    </citation>
    <scope>IDENTIFICATION</scope>
</reference>
<reference evidence="3" key="1">
    <citation type="journal article" date="2017" name="PLoS ONE">
        <title>The Agassiz's desert tortoise genome provides a resource for the conservation of a threatened species.</title>
        <authorList>
            <person name="Tollis M."/>
            <person name="DeNardo D.F."/>
            <person name="Cornelius J.A."/>
            <person name="Dolby G.A."/>
            <person name="Edwards T."/>
            <person name="Henen B.T."/>
            <person name="Karl A.E."/>
            <person name="Murphy R.W."/>
            <person name="Kusumi K."/>
        </authorList>
    </citation>
    <scope>NUCLEOTIDE SEQUENCE [LARGE SCALE GENOMIC DNA]</scope>
</reference>
<evidence type="ECO:0008006" key="4">
    <source>
        <dbReference type="Google" id="ProtNLM"/>
    </source>
</evidence>
<feature type="compositionally biased region" description="Basic and acidic residues" evidence="1">
    <location>
        <begin position="278"/>
        <end position="294"/>
    </location>
</feature>
<feature type="compositionally biased region" description="Basic and acidic residues" evidence="1">
    <location>
        <begin position="222"/>
        <end position="247"/>
    </location>
</feature>
<evidence type="ECO:0000313" key="2">
    <source>
        <dbReference type="Ensembl" id="ENSGAGP00000019672.1"/>
    </source>
</evidence>
<evidence type="ECO:0000256" key="1">
    <source>
        <dbReference type="SAM" id="MobiDB-lite"/>
    </source>
</evidence>
<keyword evidence="3" id="KW-1185">Reference proteome</keyword>
<dbReference type="PANTHER" id="PTHR36871">
    <property type="entry name" value="COILED-COIL DOMAIN-CONTAINING PROTEIN 190"/>
    <property type="match status" value="1"/>
</dbReference>
<protein>
    <recommendedName>
        <fullName evidence="4">Coiled-coil domain containing 190</fullName>
    </recommendedName>
</protein>
<feature type="region of interest" description="Disordered" evidence="1">
    <location>
        <begin position="273"/>
        <end position="309"/>
    </location>
</feature>
<organism evidence="2 3">
    <name type="scientific">Gopherus agassizii</name>
    <name type="common">Agassiz's desert tortoise</name>
    <dbReference type="NCBI Taxonomy" id="38772"/>
    <lineage>
        <taxon>Eukaryota</taxon>
        <taxon>Metazoa</taxon>
        <taxon>Chordata</taxon>
        <taxon>Craniata</taxon>
        <taxon>Vertebrata</taxon>
        <taxon>Euteleostomi</taxon>
        <taxon>Archelosauria</taxon>
        <taxon>Testudinata</taxon>
        <taxon>Testudines</taxon>
        <taxon>Cryptodira</taxon>
        <taxon>Durocryptodira</taxon>
        <taxon>Testudinoidea</taxon>
        <taxon>Testudinidae</taxon>
        <taxon>Gopherus</taxon>
    </lineage>
</organism>
<reference evidence="2" key="2">
    <citation type="submission" date="2025-08" db="UniProtKB">
        <authorList>
            <consortium name="Ensembl"/>
        </authorList>
    </citation>
    <scope>IDENTIFICATION</scope>
</reference>
<sequence length="309" mass="34626">MAEGDPSKRWELERQFVKQAEARLSHGLQDLEEARLYQMNSMIREQRQIQKELRRLQQGNSRKKTHATLGDLSQEVGKRPVLPMLPTLSGQQHRKRQAEQLRAPSSTLPKMEGLTQTAQSPLQHQKSDRDILDDEGQESCGRHGSTSTRTQAKAASSITDVSLSDLRHSIAKRLSTTANPAEQEETNSQGELGTGPTVLPCEQTEASDVDGSDTMPKPTSCTERRKPSLGHEKLSSDTDPYVPDRSHLRPMHSRPGFLELYAEARKARYIRHKGIPASEKELSLQEIFGHENSSDPRPPAAEQEHHSPE</sequence>
<dbReference type="AlphaFoldDB" id="A0A452HX21"/>